<dbReference type="Pfam" id="PF16087">
    <property type="entry name" value="DUF4817"/>
    <property type="match status" value="1"/>
</dbReference>
<evidence type="ECO:0000313" key="2">
    <source>
        <dbReference type="EMBL" id="KAF8764126.1"/>
    </source>
</evidence>
<reference evidence="2" key="2">
    <citation type="submission" date="2020-06" db="EMBL/GenBank/DDBJ databases">
        <authorList>
            <person name="Sheffer M."/>
        </authorList>
    </citation>
    <scope>NUCLEOTIDE SEQUENCE</scope>
</reference>
<proteinExistence type="predicted"/>
<gene>
    <name evidence="2" type="ORF">HNY73_022240</name>
</gene>
<comment type="caution">
    <text evidence="2">The sequence shown here is derived from an EMBL/GenBank/DDBJ whole genome shotgun (WGS) entry which is preliminary data.</text>
</comment>
<dbReference type="InterPro" id="IPR032135">
    <property type="entry name" value="DUF4817"/>
</dbReference>
<dbReference type="AlphaFoldDB" id="A0A8T0E185"/>
<reference evidence="2" key="1">
    <citation type="journal article" date="2020" name="bioRxiv">
        <title>Chromosome-level reference genome of the European wasp spider Argiope bruennichi: a resource for studies on range expansion and evolutionary adaptation.</title>
        <authorList>
            <person name="Sheffer M.M."/>
            <person name="Hoppe A."/>
            <person name="Krehenwinkel H."/>
            <person name="Uhl G."/>
            <person name="Kuss A.W."/>
            <person name="Jensen L."/>
            <person name="Jensen C."/>
            <person name="Gillespie R.G."/>
            <person name="Hoff K.J."/>
            <person name="Prost S."/>
        </authorList>
    </citation>
    <scope>NUCLEOTIDE SEQUENCE</scope>
</reference>
<evidence type="ECO:0000313" key="3">
    <source>
        <dbReference type="Proteomes" id="UP000807504"/>
    </source>
</evidence>
<dbReference type="Proteomes" id="UP000807504">
    <property type="component" value="Unassembled WGS sequence"/>
</dbReference>
<feature type="domain" description="DUF4817" evidence="1">
    <location>
        <begin position="4"/>
        <end position="39"/>
    </location>
</feature>
<accession>A0A8T0E185</accession>
<dbReference type="EMBL" id="JABXBU010002231">
    <property type="protein sequence ID" value="KAF8764126.1"/>
    <property type="molecule type" value="Genomic_DNA"/>
</dbReference>
<name>A0A8T0E185_ARGBR</name>
<protein>
    <recommendedName>
        <fullName evidence="1">DUF4817 domain-containing protein</fullName>
    </recommendedName>
</protein>
<keyword evidence="3" id="KW-1185">Reference proteome</keyword>
<evidence type="ECO:0000259" key="1">
    <source>
        <dbReference type="Pfam" id="PF16087"/>
    </source>
</evidence>
<sequence length="106" mass="11837">MRLTLAQRAFIVKLFYLNQSNAAATFREFRKRNNLRKGPLSINAVIKKCEKKTSSFATRPDRGRKPVSEDTITDVETAIIERNQTSTDGNSSTLGVAYNLISALTV</sequence>
<organism evidence="2 3">
    <name type="scientific">Argiope bruennichi</name>
    <name type="common">Wasp spider</name>
    <name type="synonym">Aranea bruennichi</name>
    <dbReference type="NCBI Taxonomy" id="94029"/>
    <lineage>
        <taxon>Eukaryota</taxon>
        <taxon>Metazoa</taxon>
        <taxon>Ecdysozoa</taxon>
        <taxon>Arthropoda</taxon>
        <taxon>Chelicerata</taxon>
        <taxon>Arachnida</taxon>
        <taxon>Araneae</taxon>
        <taxon>Araneomorphae</taxon>
        <taxon>Entelegynae</taxon>
        <taxon>Araneoidea</taxon>
        <taxon>Araneidae</taxon>
        <taxon>Argiope</taxon>
    </lineage>
</organism>